<proteinExistence type="predicted"/>
<dbReference type="Proteomes" id="UP000199495">
    <property type="component" value="Unassembled WGS sequence"/>
</dbReference>
<name>A0A1G7YVP8_9HYPH</name>
<feature type="region of interest" description="Disordered" evidence="1">
    <location>
        <begin position="1"/>
        <end position="48"/>
    </location>
</feature>
<sequence>MRASAASNGARCASSNGVGSPEPPSLAAGIQHHRGHEDRLPFPACSRSNGRDLAMGEVVETATRRFADAVRTTTNEDGNVGSSNQAKALT</sequence>
<feature type="region of interest" description="Disordered" evidence="1">
    <location>
        <begin position="69"/>
        <end position="90"/>
    </location>
</feature>
<dbReference type="EMBL" id="FNCS01000016">
    <property type="protein sequence ID" value="SDH00588.1"/>
    <property type="molecule type" value="Genomic_DNA"/>
</dbReference>
<reference evidence="2 3" key="1">
    <citation type="submission" date="2016-10" db="EMBL/GenBank/DDBJ databases">
        <authorList>
            <person name="de Groot N.N."/>
        </authorList>
    </citation>
    <scope>NUCLEOTIDE SEQUENCE [LARGE SCALE GENOMIC DNA]</scope>
    <source>
        <strain evidence="2 3">CGMCC 1.10267</strain>
    </source>
</reference>
<gene>
    <name evidence="2" type="ORF">SAMN04487974_11613</name>
</gene>
<feature type="compositionally biased region" description="Polar residues" evidence="1">
    <location>
        <begin position="71"/>
        <end position="90"/>
    </location>
</feature>
<evidence type="ECO:0000313" key="3">
    <source>
        <dbReference type="Proteomes" id="UP000199495"/>
    </source>
</evidence>
<keyword evidence="3" id="KW-1185">Reference proteome</keyword>
<protein>
    <submittedName>
        <fullName evidence="2">Uncharacterized protein</fullName>
    </submittedName>
</protein>
<accession>A0A1G7YVP8</accession>
<evidence type="ECO:0000313" key="2">
    <source>
        <dbReference type="EMBL" id="SDH00588.1"/>
    </source>
</evidence>
<dbReference type="AlphaFoldDB" id="A0A1G7YVP8"/>
<organism evidence="2 3">
    <name type="scientific">Pelagibacterium luteolum</name>
    <dbReference type="NCBI Taxonomy" id="440168"/>
    <lineage>
        <taxon>Bacteria</taxon>
        <taxon>Pseudomonadati</taxon>
        <taxon>Pseudomonadota</taxon>
        <taxon>Alphaproteobacteria</taxon>
        <taxon>Hyphomicrobiales</taxon>
        <taxon>Devosiaceae</taxon>
        <taxon>Pelagibacterium</taxon>
    </lineage>
</organism>
<evidence type="ECO:0000256" key="1">
    <source>
        <dbReference type="SAM" id="MobiDB-lite"/>
    </source>
</evidence>